<proteinExistence type="predicted"/>
<keyword evidence="2" id="KW-0812">Transmembrane</keyword>
<evidence type="ECO:0000313" key="4">
    <source>
        <dbReference type="Proteomes" id="UP000823616"/>
    </source>
</evidence>
<reference evidence="3" key="1">
    <citation type="submission" date="2020-10" db="EMBL/GenBank/DDBJ databases">
        <authorList>
            <person name="Gilroy R."/>
        </authorList>
    </citation>
    <scope>NUCLEOTIDE SEQUENCE</scope>
    <source>
        <strain evidence="3">B3-4054</strain>
    </source>
</reference>
<name>A0A9D9EN73_9SPIR</name>
<keyword evidence="2" id="KW-1133">Transmembrane helix</keyword>
<dbReference type="InterPro" id="IPR011990">
    <property type="entry name" value="TPR-like_helical_dom_sf"/>
</dbReference>
<protein>
    <submittedName>
        <fullName evidence="3">Tetratricopeptide repeat protein</fullName>
    </submittedName>
</protein>
<sequence length="230" mass="25173">MAVQFVNQDAEENIPLSLRVGNFFLAHRKIFLAGLLVVFAVVAALVTMTVVTRAGMASAYDRIQDLLTEWHALDPESADSAAAETGILDGLQEVAAENRRNFAGVRANLSLAEIYFAKEDWASAREFYEAAADVPGGFYTEGFALYNAGICAEQMNLPEDAASLFLRAAETESFSQKPRSLFAAARVQEQNGSTQEALETYRRILDLYPSSSWTELAHSRIIALELPAGQ</sequence>
<accession>A0A9D9EN73</accession>
<gene>
    <name evidence="3" type="ORF">IAA96_03990</name>
</gene>
<dbReference type="EMBL" id="JADIMS010000064">
    <property type="protein sequence ID" value="MBO8450247.1"/>
    <property type="molecule type" value="Genomic_DNA"/>
</dbReference>
<dbReference type="Gene3D" id="1.25.40.10">
    <property type="entry name" value="Tetratricopeptide repeat domain"/>
    <property type="match status" value="1"/>
</dbReference>
<keyword evidence="2" id="KW-0472">Membrane</keyword>
<evidence type="ECO:0000256" key="1">
    <source>
        <dbReference type="PROSITE-ProRule" id="PRU00339"/>
    </source>
</evidence>
<dbReference type="InterPro" id="IPR019734">
    <property type="entry name" value="TPR_rpt"/>
</dbReference>
<feature type="transmembrane region" description="Helical" evidence="2">
    <location>
        <begin position="30"/>
        <end position="52"/>
    </location>
</feature>
<feature type="repeat" description="TPR" evidence="1">
    <location>
        <begin position="178"/>
        <end position="211"/>
    </location>
</feature>
<dbReference type="PROSITE" id="PS50005">
    <property type="entry name" value="TPR"/>
    <property type="match status" value="1"/>
</dbReference>
<dbReference type="AlphaFoldDB" id="A0A9D9EN73"/>
<evidence type="ECO:0000313" key="3">
    <source>
        <dbReference type="EMBL" id="MBO8450247.1"/>
    </source>
</evidence>
<keyword evidence="1" id="KW-0802">TPR repeat</keyword>
<comment type="caution">
    <text evidence="3">The sequence shown here is derived from an EMBL/GenBank/DDBJ whole genome shotgun (WGS) entry which is preliminary data.</text>
</comment>
<dbReference type="SMART" id="SM00028">
    <property type="entry name" value="TPR"/>
    <property type="match status" value="3"/>
</dbReference>
<reference evidence="3" key="2">
    <citation type="journal article" date="2021" name="PeerJ">
        <title>Extensive microbial diversity within the chicken gut microbiome revealed by metagenomics and culture.</title>
        <authorList>
            <person name="Gilroy R."/>
            <person name="Ravi A."/>
            <person name="Getino M."/>
            <person name="Pursley I."/>
            <person name="Horton D.L."/>
            <person name="Alikhan N.F."/>
            <person name="Baker D."/>
            <person name="Gharbi K."/>
            <person name="Hall N."/>
            <person name="Watson M."/>
            <person name="Adriaenssens E.M."/>
            <person name="Foster-Nyarko E."/>
            <person name="Jarju S."/>
            <person name="Secka A."/>
            <person name="Antonio M."/>
            <person name="Oren A."/>
            <person name="Chaudhuri R.R."/>
            <person name="La Ragione R."/>
            <person name="Hildebrand F."/>
            <person name="Pallen M.J."/>
        </authorList>
    </citation>
    <scope>NUCLEOTIDE SEQUENCE</scope>
    <source>
        <strain evidence="3">B3-4054</strain>
    </source>
</reference>
<dbReference type="Pfam" id="PF13432">
    <property type="entry name" value="TPR_16"/>
    <property type="match status" value="2"/>
</dbReference>
<dbReference type="Proteomes" id="UP000823616">
    <property type="component" value="Unassembled WGS sequence"/>
</dbReference>
<evidence type="ECO:0000256" key="2">
    <source>
        <dbReference type="SAM" id="Phobius"/>
    </source>
</evidence>
<dbReference type="SUPFAM" id="SSF48452">
    <property type="entry name" value="TPR-like"/>
    <property type="match status" value="1"/>
</dbReference>
<organism evidence="3 4">
    <name type="scientific">Candidatus Avitreponema avistercoris</name>
    <dbReference type="NCBI Taxonomy" id="2840705"/>
    <lineage>
        <taxon>Bacteria</taxon>
        <taxon>Pseudomonadati</taxon>
        <taxon>Spirochaetota</taxon>
        <taxon>Spirochaetia</taxon>
        <taxon>Spirochaetales</taxon>
        <taxon>Candidatus Avitreponema</taxon>
    </lineage>
</organism>